<dbReference type="SUPFAM" id="SSF54713">
    <property type="entry name" value="Elongation factor Ts (EF-Ts), dimerisation domain"/>
    <property type="match status" value="1"/>
</dbReference>
<evidence type="ECO:0000256" key="5">
    <source>
        <dbReference type="ARBA" id="ARBA00025453"/>
    </source>
</evidence>
<evidence type="ECO:0000259" key="7">
    <source>
        <dbReference type="Pfam" id="PF00889"/>
    </source>
</evidence>
<evidence type="ECO:0000256" key="1">
    <source>
        <dbReference type="ARBA" id="ARBA00005532"/>
    </source>
</evidence>
<feature type="region of interest" description="Involved in Mg(2+) ion dislocation from EF-Tu" evidence="6">
    <location>
        <begin position="80"/>
        <end position="83"/>
    </location>
</feature>
<comment type="function">
    <text evidence="5 6">Associates with the EF-Tu.GDP complex and induces the exchange of GDP to GTP. It remains bound to the aminoacyl-tRNA.EF-Tu.GTP complex up to the GTP hydrolysis stage on the ribosome.</text>
</comment>
<dbReference type="InterPro" id="IPR001816">
    <property type="entry name" value="Transl_elong_EFTs/EF1B"/>
</dbReference>
<dbReference type="GO" id="GO:0003746">
    <property type="term" value="F:translation elongation factor activity"/>
    <property type="evidence" value="ECO:0007669"/>
    <property type="project" value="UniProtKB-UniRule"/>
</dbReference>
<evidence type="ECO:0000256" key="6">
    <source>
        <dbReference type="HAMAP-Rule" id="MF_00050"/>
    </source>
</evidence>
<dbReference type="STRING" id="640635.SAMN04489806_3273"/>
<keyword evidence="6" id="KW-0963">Cytoplasm</keyword>
<keyword evidence="9" id="KW-1185">Reference proteome</keyword>
<reference evidence="8 9" key="1">
    <citation type="submission" date="2016-10" db="EMBL/GenBank/DDBJ databases">
        <authorList>
            <person name="de Groot N.N."/>
        </authorList>
    </citation>
    <scope>NUCLEOTIDE SEQUENCE [LARGE SCALE GENOMIC DNA]</scope>
    <source>
        <strain evidence="8 9">DSM 21799</strain>
    </source>
</reference>
<comment type="subcellular location">
    <subcellularLocation>
        <location evidence="6">Cytoplasm</location>
    </subcellularLocation>
</comment>
<dbReference type="AlphaFoldDB" id="A0A1H4TPR5"/>
<protein>
    <recommendedName>
        <fullName evidence="2 6">Elongation factor Ts</fullName>
        <shortName evidence="6">EF-Ts</shortName>
    </recommendedName>
</protein>
<dbReference type="InterPro" id="IPR014039">
    <property type="entry name" value="Transl_elong_EFTs/EF1B_dimer"/>
</dbReference>
<keyword evidence="4 6" id="KW-0648">Protein biosynthesis</keyword>
<gene>
    <name evidence="6" type="primary">tsf</name>
    <name evidence="8" type="ORF">SAMN04489806_3273</name>
</gene>
<dbReference type="PANTHER" id="PTHR11741">
    <property type="entry name" value="ELONGATION FACTOR TS"/>
    <property type="match status" value="1"/>
</dbReference>
<dbReference type="EMBL" id="FNRY01000002">
    <property type="protein sequence ID" value="SEC58250.1"/>
    <property type="molecule type" value="Genomic_DNA"/>
</dbReference>
<dbReference type="Gene3D" id="3.30.479.20">
    <property type="entry name" value="Elongation factor Ts, dimerisation domain"/>
    <property type="match status" value="2"/>
</dbReference>
<dbReference type="GO" id="GO:0005737">
    <property type="term" value="C:cytoplasm"/>
    <property type="evidence" value="ECO:0007669"/>
    <property type="project" value="UniProtKB-SubCell"/>
</dbReference>
<dbReference type="Proteomes" id="UP000199183">
    <property type="component" value="Unassembled WGS sequence"/>
</dbReference>
<dbReference type="InterPro" id="IPR009060">
    <property type="entry name" value="UBA-like_sf"/>
</dbReference>
<dbReference type="PANTHER" id="PTHR11741:SF0">
    <property type="entry name" value="ELONGATION FACTOR TS, MITOCHONDRIAL"/>
    <property type="match status" value="1"/>
</dbReference>
<dbReference type="RefSeq" id="WP_091187882.1">
    <property type="nucleotide sequence ID" value="NZ_FNRY01000002.1"/>
</dbReference>
<dbReference type="Gene3D" id="1.10.286.20">
    <property type="match status" value="1"/>
</dbReference>
<dbReference type="FunFam" id="1.10.286.20:FF:000001">
    <property type="entry name" value="Elongation factor Ts"/>
    <property type="match status" value="1"/>
</dbReference>
<dbReference type="NCBIfam" id="TIGR00116">
    <property type="entry name" value="tsf"/>
    <property type="match status" value="1"/>
</dbReference>
<evidence type="ECO:0000256" key="2">
    <source>
        <dbReference type="ARBA" id="ARBA00016956"/>
    </source>
</evidence>
<dbReference type="OrthoDB" id="9808348at2"/>
<evidence type="ECO:0000313" key="8">
    <source>
        <dbReference type="EMBL" id="SEC58250.1"/>
    </source>
</evidence>
<dbReference type="InterPro" id="IPR036402">
    <property type="entry name" value="EF-Ts_dimer_sf"/>
</dbReference>
<comment type="similarity">
    <text evidence="1 6">Belongs to the EF-Ts family.</text>
</comment>
<dbReference type="FunFam" id="1.10.8.10:FF:000001">
    <property type="entry name" value="Elongation factor Ts"/>
    <property type="match status" value="1"/>
</dbReference>
<dbReference type="Gene3D" id="1.10.8.10">
    <property type="entry name" value="DNA helicase RuvA subunit, C-terminal domain"/>
    <property type="match status" value="1"/>
</dbReference>
<dbReference type="SUPFAM" id="SSF46934">
    <property type="entry name" value="UBA-like"/>
    <property type="match status" value="1"/>
</dbReference>
<organism evidence="8 9">
    <name type="scientific">Paramicrobacterium humi</name>
    <dbReference type="NCBI Taxonomy" id="640635"/>
    <lineage>
        <taxon>Bacteria</taxon>
        <taxon>Bacillati</taxon>
        <taxon>Actinomycetota</taxon>
        <taxon>Actinomycetes</taxon>
        <taxon>Micrococcales</taxon>
        <taxon>Microbacteriaceae</taxon>
        <taxon>Paramicrobacterium</taxon>
    </lineage>
</organism>
<proteinExistence type="inferred from homology"/>
<sequence length="275" mass="29237">MANFSIADLKALREQLGTGMADTKAALVEADGDVEKATEILRLKGAKGNAKRADRSTSEGLVVSREGDGRAVLIELACETDFVAKNEKFIALADKVADAAFAASAGSVEEALAASVGDETVGDAISNQAATIGEKLELRRVAKLEGENFAIYLHRTSKDLPPQIGVVVAYTGDDAETARAIAQHIAMFDPSYLNVEDVPEDIVQKERDIVTEISRNEGKPEAALPKIIEGRVGAFLKQVVLVEQSYARDNKVQVKKVLADAGLTVTGFARIKVGA</sequence>
<evidence type="ECO:0000256" key="4">
    <source>
        <dbReference type="ARBA" id="ARBA00022917"/>
    </source>
</evidence>
<evidence type="ECO:0000256" key="3">
    <source>
        <dbReference type="ARBA" id="ARBA00022768"/>
    </source>
</evidence>
<dbReference type="Pfam" id="PF00889">
    <property type="entry name" value="EF_TS"/>
    <property type="match status" value="1"/>
</dbReference>
<keyword evidence="3 6" id="KW-0251">Elongation factor</keyword>
<dbReference type="HAMAP" id="MF_00050">
    <property type="entry name" value="EF_Ts"/>
    <property type="match status" value="1"/>
</dbReference>
<name>A0A1H4TPR5_9MICO</name>
<evidence type="ECO:0000313" key="9">
    <source>
        <dbReference type="Proteomes" id="UP000199183"/>
    </source>
</evidence>
<feature type="domain" description="Translation elongation factor EFTs/EF1B dimerisation" evidence="7">
    <location>
        <begin position="71"/>
        <end position="274"/>
    </location>
</feature>
<accession>A0A1H4TPR5</accession>